<dbReference type="GO" id="GO:0005524">
    <property type="term" value="F:ATP binding"/>
    <property type="evidence" value="ECO:0007669"/>
    <property type="project" value="UniProtKB-KW"/>
</dbReference>
<dbReference type="InterPro" id="IPR003593">
    <property type="entry name" value="AAA+_ATPase"/>
</dbReference>
<dbReference type="CDD" id="cd03230">
    <property type="entry name" value="ABC_DR_subfamily_A"/>
    <property type="match status" value="1"/>
</dbReference>
<dbReference type="SMART" id="SM00382">
    <property type="entry name" value="AAA"/>
    <property type="match status" value="1"/>
</dbReference>
<dbReference type="InterPro" id="IPR027417">
    <property type="entry name" value="P-loop_NTPase"/>
</dbReference>
<evidence type="ECO:0000256" key="3">
    <source>
        <dbReference type="ARBA" id="ARBA00022840"/>
    </source>
</evidence>
<accession>A0ABX3H7L3</accession>
<evidence type="ECO:0000259" key="4">
    <source>
        <dbReference type="PROSITE" id="PS50893"/>
    </source>
</evidence>
<gene>
    <name evidence="5" type="ORF">BSK56_16590</name>
</gene>
<name>A0ABX3H7L3_PAEBO</name>
<dbReference type="EMBL" id="MPTB01000020">
    <property type="protein sequence ID" value="OMD46452.1"/>
    <property type="molecule type" value="Genomic_DNA"/>
</dbReference>
<organism evidence="5 6">
    <name type="scientific">Paenibacillus borealis</name>
    <dbReference type="NCBI Taxonomy" id="160799"/>
    <lineage>
        <taxon>Bacteria</taxon>
        <taxon>Bacillati</taxon>
        <taxon>Bacillota</taxon>
        <taxon>Bacilli</taxon>
        <taxon>Bacillales</taxon>
        <taxon>Paenibacillaceae</taxon>
        <taxon>Paenibacillus</taxon>
    </lineage>
</organism>
<evidence type="ECO:0000256" key="1">
    <source>
        <dbReference type="ARBA" id="ARBA00022448"/>
    </source>
</evidence>
<dbReference type="SUPFAM" id="SSF52540">
    <property type="entry name" value="P-loop containing nucleoside triphosphate hydrolases"/>
    <property type="match status" value="1"/>
</dbReference>
<keyword evidence="6" id="KW-1185">Reference proteome</keyword>
<dbReference type="PANTHER" id="PTHR42711:SF17">
    <property type="entry name" value="ABC TRANSPORTER ATP-BINDING PROTEIN"/>
    <property type="match status" value="1"/>
</dbReference>
<dbReference type="Gene3D" id="3.40.50.300">
    <property type="entry name" value="P-loop containing nucleotide triphosphate hydrolases"/>
    <property type="match status" value="1"/>
</dbReference>
<evidence type="ECO:0000313" key="6">
    <source>
        <dbReference type="Proteomes" id="UP000187412"/>
    </source>
</evidence>
<reference evidence="5 6" key="1">
    <citation type="submission" date="2016-10" db="EMBL/GenBank/DDBJ databases">
        <title>Paenibacillus species isolates.</title>
        <authorList>
            <person name="Beno S.M."/>
        </authorList>
    </citation>
    <scope>NUCLEOTIDE SEQUENCE [LARGE SCALE GENOMIC DNA]</scope>
    <source>
        <strain evidence="5 6">FSL H7-0744</strain>
    </source>
</reference>
<evidence type="ECO:0000256" key="2">
    <source>
        <dbReference type="ARBA" id="ARBA00022741"/>
    </source>
</evidence>
<dbReference type="Proteomes" id="UP000187412">
    <property type="component" value="Unassembled WGS sequence"/>
</dbReference>
<dbReference type="InterPro" id="IPR003439">
    <property type="entry name" value="ABC_transporter-like_ATP-bd"/>
</dbReference>
<dbReference type="PANTHER" id="PTHR42711">
    <property type="entry name" value="ABC TRANSPORTER ATP-BINDING PROTEIN"/>
    <property type="match status" value="1"/>
</dbReference>
<keyword evidence="2" id="KW-0547">Nucleotide-binding</keyword>
<comment type="caution">
    <text evidence="5">The sequence shown here is derived from an EMBL/GenBank/DDBJ whole genome shotgun (WGS) entry which is preliminary data.</text>
</comment>
<keyword evidence="3 5" id="KW-0067">ATP-binding</keyword>
<keyword evidence="1" id="KW-0813">Transport</keyword>
<dbReference type="Pfam" id="PF00005">
    <property type="entry name" value="ABC_tran"/>
    <property type="match status" value="1"/>
</dbReference>
<proteinExistence type="predicted"/>
<sequence>MDGIENVIEMDGVSKIFHGKKAVDGISFKIGRGSVTAILGPNGAGKTTVLSMLLGLKEQTEGSIKVFGLPPGSRLVREKTGAMLQEVSVMDRLKVREIIALIRSYYPQPMAMEVLLQATGLAKADLQRYAEKLSGGQRRSLNFALALAGNPELLFFDEPTVGMDITARRHFWDRVRGLAAEGKTILFTTHYLQEAEDIADRILLFSRGALVADGSPDEIKGRIVRQSLSFLAAGDPEELRGRLRQLAAVEEMYDKDGRIVVTTENTDEALRAIFTGGLEVKDVRIDQGRLDEAFEQLTIQPEEGVKP</sequence>
<dbReference type="PROSITE" id="PS50893">
    <property type="entry name" value="ABC_TRANSPORTER_2"/>
    <property type="match status" value="1"/>
</dbReference>
<evidence type="ECO:0000313" key="5">
    <source>
        <dbReference type="EMBL" id="OMD46452.1"/>
    </source>
</evidence>
<dbReference type="InterPro" id="IPR050763">
    <property type="entry name" value="ABC_transporter_ATP-binding"/>
</dbReference>
<feature type="domain" description="ABC transporter" evidence="4">
    <location>
        <begin position="8"/>
        <end position="232"/>
    </location>
</feature>
<protein>
    <submittedName>
        <fullName evidence="5">ABC transporter ATP-binding protein</fullName>
    </submittedName>
</protein>